<organism evidence="1 2">
    <name type="scientific">Penicillium italicum</name>
    <name type="common">Blue mold</name>
    <dbReference type="NCBI Taxonomy" id="40296"/>
    <lineage>
        <taxon>Eukaryota</taxon>
        <taxon>Fungi</taxon>
        <taxon>Dikarya</taxon>
        <taxon>Ascomycota</taxon>
        <taxon>Pezizomycotina</taxon>
        <taxon>Eurotiomycetes</taxon>
        <taxon>Eurotiomycetidae</taxon>
        <taxon>Eurotiales</taxon>
        <taxon>Aspergillaceae</taxon>
        <taxon>Penicillium</taxon>
    </lineage>
</organism>
<sequence>MRPIPELLKPPRFFEKTWFSLGPADIMTDTLISFWMKLEEFMTAKLLYEGKAWSYRHEIWLAHEGENIDQAKARVDD</sequence>
<comment type="caution">
    <text evidence="1">The sequence shown here is derived from an EMBL/GenBank/DDBJ whole genome shotgun (WGS) entry which is preliminary data.</text>
</comment>
<dbReference type="EMBL" id="JQGA01000595">
    <property type="protein sequence ID" value="KGO74623.1"/>
    <property type="molecule type" value="Genomic_DNA"/>
</dbReference>
<proteinExistence type="predicted"/>
<accession>A0A0A2L617</accession>
<keyword evidence="2" id="KW-1185">Reference proteome</keyword>
<evidence type="ECO:0000313" key="1">
    <source>
        <dbReference type="EMBL" id="KGO74623.1"/>
    </source>
</evidence>
<dbReference type="AlphaFoldDB" id="A0A0A2L617"/>
<gene>
    <name evidence="1" type="ORF">PITC_002680</name>
</gene>
<dbReference type="PhylomeDB" id="A0A0A2L617"/>
<name>A0A0A2L617_PENIT</name>
<dbReference type="OrthoDB" id="4633200at2759"/>
<evidence type="ECO:0000313" key="2">
    <source>
        <dbReference type="Proteomes" id="UP000030104"/>
    </source>
</evidence>
<protein>
    <submittedName>
        <fullName evidence="1">Uncharacterized protein</fullName>
    </submittedName>
</protein>
<dbReference type="HOGENOM" id="CLU_2638833_0_0_1"/>
<dbReference type="Proteomes" id="UP000030104">
    <property type="component" value="Unassembled WGS sequence"/>
</dbReference>
<reference evidence="1 2" key="1">
    <citation type="journal article" date="2015" name="Mol. Plant Microbe Interact.">
        <title>Genome, transcriptome, and functional analyses of Penicillium expansum provide new insights into secondary metabolism and pathogenicity.</title>
        <authorList>
            <person name="Ballester A.R."/>
            <person name="Marcet-Houben M."/>
            <person name="Levin E."/>
            <person name="Sela N."/>
            <person name="Selma-Lazaro C."/>
            <person name="Carmona L."/>
            <person name="Wisniewski M."/>
            <person name="Droby S."/>
            <person name="Gonzalez-Candelas L."/>
            <person name="Gabaldon T."/>
        </authorList>
    </citation>
    <scope>NUCLEOTIDE SEQUENCE [LARGE SCALE GENOMIC DNA]</scope>
    <source>
        <strain evidence="1 2">PHI-1</strain>
    </source>
</reference>